<evidence type="ECO:0000313" key="9">
    <source>
        <dbReference type="Proteomes" id="UP000197619"/>
    </source>
</evidence>
<evidence type="ECO:0000256" key="1">
    <source>
        <dbReference type="ARBA" id="ARBA00022729"/>
    </source>
</evidence>
<evidence type="ECO:0000256" key="3">
    <source>
        <dbReference type="ARBA" id="ARBA00023319"/>
    </source>
</evidence>
<evidence type="ECO:0000256" key="5">
    <source>
        <dbReference type="SAM" id="Phobius"/>
    </source>
</evidence>
<feature type="domain" description="Ig-like" evidence="7">
    <location>
        <begin position="204"/>
        <end position="324"/>
    </location>
</feature>
<feature type="region of interest" description="Disordered" evidence="4">
    <location>
        <begin position="389"/>
        <end position="433"/>
    </location>
</feature>
<comment type="caution">
    <text evidence="8">The sequence shown here is derived from an EMBL/GenBank/DDBJ whole genome shotgun (WGS) entry which is preliminary data.</text>
</comment>
<evidence type="ECO:0000259" key="7">
    <source>
        <dbReference type="PROSITE" id="PS50835"/>
    </source>
</evidence>
<dbReference type="Pfam" id="PF07686">
    <property type="entry name" value="V-set"/>
    <property type="match status" value="2"/>
</dbReference>
<dbReference type="InterPro" id="IPR013106">
    <property type="entry name" value="Ig_V-set"/>
</dbReference>
<evidence type="ECO:0000256" key="4">
    <source>
        <dbReference type="SAM" id="MobiDB-lite"/>
    </source>
</evidence>
<dbReference type="PROSITE" id="PS50835">
    <property type="entry name" value="IG_LIKE"/>
    <property type="match status" value="1"/>
</dbReference>
<dbReference type="InterPro" id="IPR013783">
    <property type="entry name" value="Ig-like_fold"/>
</dbReference>
<dbReference type="Gene3D" id="2.60.40.10">
    <property type="entry name" value="Immunoglobulins"/>
    <property type="match status" value="3"/>
</dbReference>
<feature type="compositionally biased region" description="Basic and acidic residues" evidence="4">
    <location>
        <begin position="409"/>
        <end position="420"/>
    </location>
</feature>
<dbReference type="AlphaFoldDB" id="A0A218UEC1"/>
<reference evidence="8 9" key="1">
    <citation type="submission" date="2017-05" db="EMBL/GenBank/DDBJ databases">
        <title>Genome of assembly of the Bengalese finch, Lonchura striata domestica.</title>
        <authorList>
            <person name="Colquitt B.M."/>
            <person name="Brainard M.S."/>
        </authorList>
    </citation>
    <scope>NUCLEOTIDE SEQUENCE [LARGE SCALE GENOMIC DNA]</scope>
    <source>
        <strain evidence="8">White83orange57</strain>
    </source>
</reference>
<protein>
    <submittedName>
        <fullName evidence="8">CMRF35-like molecule 5</fullName>
    </submittedName>
</protein>
<organism evidence="8 9">
    <name type="scientific">Lonchura striata</name>
    <name type="common">white-rumped munia</name>
    <dbReference type="NCBI Taxonomy" id="40157"/>
    <lineage>
        <taxon>Eukaryota</taxon>
        <taxon>Metazoa</taxon>
        <taxon>Chordata</taxon>
        <taxon>Craniata</taxon>
        <taxon>Vertebrata</taxon>
        <taxon>Euteleostomi</taxon>
        <taxon>Archelosauria</taxon>
        <taxon>Archosauria</taxon>
        <taxon>Dinosauria</taxon>
        <taxon>Saurischia</taxon>
        <taxon>Theropoda</taxon>
        <taxon>Coelurosauria</taxon>
        <taxon>Aves</taxon>
        <taxon>Neognathae</taxon>
        <taxon>Neoaves</taxon>
        <taxon>Telluraves</taxon>
        <taxon>Australaves</taxon>
        <taxon>Passeriformes</taxon>
        <taxon>Passeroidea</taxon>
        <taxon>Estrildidae</taxon>
        <taxon>Estrildinae</taxon>
        <taxon>Lonchura</taxon>
    </lineage>
</organism>
<keyword evidence="9" id="KW-1185">Reference proteome</keyword>
<feature type="transmembrane region" description="Helical" evidence="5">
    <location>
        <begin position="355"/>
        <end position="378"/>
    </location>
</feature>
<evidence type="ECO:0000256" key="6">
    <source>
        <dbReference type="SAM" id="SignalP"/>
    </source>
</evidence>
<dbReference type="GO" id="GO:0009986">
    <property type="term" value="C:cell surface"/>
    <property type="evidence" value="ECO:0007669"/>
    <property type="project" value="TreeGrafter"/>
</dbReference>
<keyword evidence="2" id="KW-1015">Disulfide bond</keyword>
<dbReference type="SMART" id="SM00406">
    <property type="entry name" value="IGv"/>
    <property type="match status" value="2"/>
</dbReference>
<dbReference type="Proteomes" id="UP000197619">
    <property type="component" value="Unassembled WGS sequence"/>
</dbReference>
<dbReference type="EMBL" id="MUZQ01000400">
    <property type="protein sequence ID" value="OWK51762.1"/>
    <property type="molecule type" value="Genomic_DNA"/>
</dbReference>
<keyword evidence="1 6" id="KW-0732">Signal</keyword>
<dbReference type="PANTHER" id="PTHR16423:SF6">
    <property type="entry name" value="TRIGGERING RECEPTOR EXPRESSED ON MYELOID CELLS 2-RELATED"/>
    <property type="match status" value="1"/>
</dbReference>
<dbReference type="PANTHER" id="PTHR16423">
    <property type="entry name" value="TREM-LIKE TRANSCRIPT PROTEIN"/>
    <property type="match status" value="1"/>
</dbReference>
<name>A0A218UEC1_9PASE</name>
<keyword evidence="3" id="KW-0393">Immunoglobulin domain</keyword>
<keyword evidence="5" id="KW-0472">Membrane</keyword>
<dbReference type="GO" id="GO:0038023">
    <property type="term" value="F:signaling receptor activity"/>
    <property type="evidence" value="ECO:0007669"/>
    <property type="project" value="TreeGrafter"/>
</dbReference>
<keyword evidence="5" id="KW-0812">Transmembrane</keyword>
<gene>
    <name evidence="8" type="primary">CD300LD</name>
    <name evidence="8" type="ORF">RLOC_00004668</name>
</gene>
<feature type="signal peptide" evidence="6">
    <location>
        <begin position="1"/>
        <end position="19"/>
    </location>
</feature>
<dbReference type="SUPFAM" id="SSF48726">
    <property type="entry name" value="Immunoglobulin"/>
    <property type="match status" value="3"/>
</dbReference>
<dbReference type="SMART" id="SM00409">
    <property type="entry name" value="IG"/>
    <property type="match status" value="3"/>
</dbReference>
<dbReference type="InterPro" id="IPR007110">
    <property type="entry name" value="Ig-like_dom"/>
</dbReference>
<keyword evidence="5" id="KW-1133">Transmembrane helix</keyword>
<accession>A0A218UEC1</accession>
<feature type="chain" id="PRO_5013121016" evidence="6">
    <location>
        <begin position="20"/>
        <end position="470"/>
    </location>
</feature>
<sequence>MAVELRALFLLALCFPVQRRREGDTLYVLCPYEVWTTNHQAKFWCLLRYGECEEILRTYYEFSMQSKDRRIEIKDNTTSRTVSITMTDLKVEDSDTYFCTAYNSYKREYPQLRTISLNVFRELLRWELDTLAVQCPAGHGMVWCRGGQTGCTAPLGRQTALKESETKSLRDRASVKYNPQRALVVTMKNLQVWDSGVYWCALGPERSRKMEVVLSVFRRTQQHAAKESGSISIQCRYSIADYRAVSKAWCKTKQGEVCDVLASTRPASPAGTSTARGGVRIRDDTQQGVVTVTMEQLQVQDSGVYWCALQDGSGLLRMEEVTLSVAKALPPGGFPDSESQSEEILLGDSCSGNTFLILSVVLLLLLLLALLTSVALGVRYSRLLLATGNREAEDTSDRPEGTAQPGSTGRRERSRDDSRGPAHINVEGQSHSSLEEPLYCNVKASQAPGSCQHLEYAVIAFSQPPRTSRE</sequence>
<dbReference type="InterPro" id="IPR003599">
    <property type="entry name" value="Ig_sub"/>
</dbReference>
<dbReference type="InterPro" id="IPR052314">
    <property type="entry name" value="Immune_rcpt_domain"/>
</dbReference>
<evidence type="ECO:0000313" key="8">
    <source>
        <dbReference type="EMBL" id="OWK51762.1"/>
    </source>
</evidence>
<dbReference type="InterPro" id="IPR036179">
    <property type="entry name" value="Ig-like_dom_sf"/>
</dbReference>
<proteinExistence type="predicted"/>
<evidence type="ECO:0000256" key="2">
    <source>
        <dbReference type="ARBA" id="ARBA00023157"/>
    </source>
</evidence>
<feature type="compositionally biased region" description="Basic and acidic residues" evidence="4">
    <location>
        <begin position="390"/>
        <end position="400"/>
    </location>
</feature>